<evidence type="ECO:0000313" key="11">
    <source>
        <dbReference type="Proteomes" id="UP000054047"/>
    </source>
</evidence>
<evidence type="ECO:0000256" key="5">
    <source>
        <dbReference type="ARBA" id="ARBA00039091"/>
    </source>
</evidence>
<evidence type="ECO:0000256" key="4">
    <source>
        <dbReference type="ARBA" id="ARBA00023315"/>
    </source>
</evidence>
<comment type="similarity">
    <text evidence="1">Belongs to the carnitine/choline acetyltransferase family.</text>
</comment>
<dbReference type="AlphaFoldDB" id="A0A0C2FZY7"/>
<reference evidence="10 11" key="1">
    <citation type="submission" date="2013-12" db="EMBL/GenBank/DDBJ databases">
        <title>Draft genome of the parsitic nematode Ancylostoma duodenale.</title>
        <authorList>
            <person name="Mitreva M."/>
        </authorList>
    </citation>
    <scope>NUCLEOTIDE SEQUENCE [LARGE SCALE GENOMIC DNA]</scope>
    <source>
        <strain evidence="10 11">Zhejiang</strain>
    </source>
</reference>
<name>A0A0C2FZY7_9BILA</name>
<dbReference type="GO" id="GO:0045202">
    <property type="term" value="C:synapse"/>
    <property type="evidence" value="ECO:0007669"/>
    <property type="project" value="GOC"/>
</dbReference>
<gene>
    <name evidence="10" type="ORF">ANCDUO_15665</name>
</gene>
<evidence type="ECO:0000313" key="10">
    <source>
        <dbReference type="EMBL" id="KIH54190.1"/>
    </source>
</evidence>
<proteinExistence type="inferred from homology"/>
<organism evidence="10 11">
    <name type="scientific">Ancylostoma duodenale</name>
    <dbReference type="NCBI Taxonomy" id="51022"/>
    <lineage>
        <taxon>Eukaryota</taxon>
        <taxon>Metazoa</taxon>
        <taxon>Ecdysozoa</taxon>
        <taxon>Nematoda</taxon>
        <taxon>Chromadorea</taxon>
        <taxon>Rhabditida</taxon>
        <taxon>Rhabditina</taxon>
        <taxon>Rhabditomorpha</taxon>
        <taxon>Strongyloidea</taxon>
        <taxon>Ancylostomatidae</taxon>
        <taxon>Ancylostomatinae</taxon>
        <taxon>Ancylostoma</taxon>
    </lineage>
</organism>
<dbReference type="GO" id="GO:0007274">
    <property type="term" value="P:neuromuscular synaptic transmission"/>
    <property type="evidence" value="ECO:0007669"/>
    <property type="project" value="TreeGrafter"/>
</dbReference>
<dbReference type="InterPro" id="IPR000542">
    <property type="entry name" value="Carn_acyl_trans"/>
</dbReference>
<evidence type="ECO:0000259" key="9">
    <source>
        <dbReference type="Pfam" id="PF00755"/>
    </source>
</evidence>
<dbReference type="PANTHER" id="PTHR22589">
    <property type="entry name" value="CARNITINE O-ACYLTRANSFERASE"/>
    <property type="match status" value="1"/>
</dbReference>
<evidence type="ECO:0000256" key="3">
    <source>
        <dbReference type="ARBA" id="ARBA00022979"/>
    </source>
</evidence>
<feature type="region of interest" description="Disordered" evidence="8">
    <location>
        <begin position="1"/>
        <end position="22"/>
    </location>
</feature>
<evidence type="ECO:0000256" key="2">
    <source>
        <dbReference type="ARBA" id="ARBA00022679"/>
    </source>
</evidence>
<keyword evidence="3" id="KW-0530">Neurotransmitter biosynthesis</keyword>
<dbReference type="InterPro" id="IPR023213">
    <property type="entry name" value="CAT-like_dom_sf"/>
</dbReference>
<evidence type="ECO:0000256" key="1">
    <source>
        <dbReference type="ARBA" id="ARBA00005232"/>
    </source>
</evidence>
<keyword evidence="7" id="KW-0175">Coiled coil</keyword>
<keyword evidence="2" id="KW-0808">Transferase</keyword>
<dbReference type="PANTHER" id="PTHR22589:SF14">
    <property type="entry name" value="CHOLINE O-ACETYLTRANSFERASE"/>
    <property type="match status" value="1"/>
</dbReference>
<dbReference type="OrthoDB" id="240216at2759"/>
<evidence type="ECO:0000256" key="7">
    <source>
        <dbReference type="SAM" id="Coils"/>
    </source>
</evidence>
<dbReference type="SUPFAM" id="SSF52777">
    <property type="entry name" value="CoA-dependent acyltransferases"/>
    <property type="match status" value="1"/>
</dbReference>
<dbReference type="GO" id="GO:0008292">
    <property type="term" value="P:acetylcholine biosynthetic process"/>
    <property type="evidence" value="ECO:0007669"/>
    <property type="project" value="TreeGrafter"/>
</dbReference>
<evidence type="ECO:0000256" key="6">
    <source>
        <dbReference type="ARBA" id="ARBA00040495"/>
    </source>
</evidence>
<feature type="compositionally biased region" description="Basic and acidic residues" evidence="8">
    <location>
        <begin position="1"/>
        <end position="16"/>
    </location>
</feature>
<dbReference type="Gene3D" id="3.30.559.10">
    <property type="entry name" value="Chloramphenicol acetyltransferase-like domain"/>
    <property type="match status" value="1"/>
</dbReference>
<dbReference type="Proteomes" id="UP000054047">
    <property type="component" value="Unassembled WGS sequence"/>
</dbReference>
<dbReference type="GO" id="GO:0005737">
    <property type="term" value="C:cytoplasm"/>
    <property type="evidence" value="ECO:0007669"/>
    <property type="project" value="TreeGrafter"/>
</dbReference>
<dbReference type="Gene3D" id="3.30.559.70">
    <property type="entry name" value="Choline/Carnitine o-acyltransferase, domain 2"/>
    <property type="match status" value="1"/>
</dbReference>
<sequence length="239" mass="27542">MAESALRYERENREQEQTEEAEKEIHVKPLSWDLNSEAMILLEEQKATMNELKEELDLEVLIFNDFGRDFMKTHKFSPDGFVQLALQLAHFKLHGYLVCTYETASLRRFRSGRVDNIRANTREPLEWVKAMKGESSKETKLALMKKAAEKQAKVTEEGHAGINTGTKMYLYSSVVPSVHSIPTSSTAYQQVFRSPNKFFLVLLGFGRALWRGPVRIVMVQAHNEYRFLCTFKGCAVQFH</sequence>
<protein>
    <recommendedName>
        <fullName evidence="6">Choline O-acetyltransferase</fullName>
        <ecNumber evidence="5">2.3.1.6</ecNumber>
    </recommendedName>
</protein>
<dbReference type="InterPro" id="IPR039551">
    <property type="entry name" value="Cho/carn_acyl_trans"/>
</dbReference>
<evidence type="ECO:0000256" key="8">
    <source>
        <dbReference type="SAM" id="MobiDB-lite"/>
    </source>
</evidence>
<dbReference type="GO" id="GO:0004102">
    <property type="term" value="F:choline O-acetyltransferase activity"/>
    <property type="evidence" value="ECO:0007669"/>
    <property type="project" value="UniProtKB-EC"/>
</dbReference>
<dbReference type="GO" id="GO:0043005">
    <property type="term" value="C:neuron projection"/>
    <property type="evidence" value="ECO:0007669"/>
    <property type="project" value="TreeGrafter"/>
</dbReference>
<keyword evidence="4" id="KW-0012">Acyltransferase</keyword>
<dbReference type="EC" id="2.3.1.6" evidence="5"/>
<dbReference type="Pfam" id="PF00755">
    <property type="entry name" value="Carn_acyltransf"/>
    <property type="match status" value="1"/>
</dbReference>
<accession>A0A0C2FZY7</accession>
<feature type="coiled-coil region" evidence="7">
    <location>
        <begin position="35"/>
        <end position="62"/>
    </location>
</feature>
<keyword evidence="11" id="KW-1185">Reference proteome</keyword>
<dbReference type="InterPro" id="IPR042231">
    <property type="entry name" value="Cho/carn_acyl_trans_2"/>
</dbReference>
<feature type="domain" description="Choline/carnitine acyltransferase" evidence="9">
    <location>
        <begin position="8"/>
        <end position="161"/>
    </location>
</feature>
<dbReference type="EMBL" id="KN739551">
    <property type="protein sequence ID" value="KIH54190.1"/>
    <property type="molecule type" value="Genomic_DNA"/>
</dbReference>